<dbReference type="Proteomes" id="UP000447434">
    <property type="component" value="Chromosome 7"/>
</dbReference>
<organism evidence="4 5">
    <name type="scientific">Lupinus albus</name>
    <name type="common">White lupine</name>
    <name type="synonym">Lupinus termis</name>
    <dbReference type="NCBI Taxonomy" id="3870"/>
    <lineage>
        <taxon>Eukaryota</taxon>
        <taxon>Viridiplantae</taxon>
        <taxon>Streptophyta</taxon>
        <taxon>Embryophyta</taxon>
        <taxon>Tracheophyta</taxon>
        <taxon>Spermatophyta</taxon>
        <taxon>Magnoliopsida</taxon>
        <taxon>eudicotyledons</taxon>
        <taxon>Gunneridae</taxon>
        <taxon>Pentapetalae</taxon>
        <taxon>rosids</taxon>
        <taxon>fabids</taxon>
        <taxon>Fabales</taxon>
        <taxon>Fabaceae</taxon>
        <taxon>Papilionoideae</taxon>
        <taxon>50 kb inversion clade</taxon>
        <taxon>genistoids sensu lato</taxon>
        <taxon>core genistoids</taxon>
        <taxon>Genisteae</taxon>
        <taxon>Lupinus</taxon>
    </lineage>
</organism>
<accession>A0A6A4Q945</accession>
<keyword evidence="3" id="KW-0472">Membrane</keyword>
<dbReference type="InterPro" id="IPR002213">
    <property type="entry name" value="UDP_glucos_trans"/>
</dbReference>
<evidence type="ECO:0000313" key="4">
    <source>
        <dbReference type="EMBL" id="KAE9610468.1"/>
    </source>
</evidence>
<proteinExistence type="inferred from homology"/>
<keyword evidence="3" id="KW-1133">Transmembrane helix</keyword>
<keyword evidence="5" id="KW-1185">Reference proteome</keyword>
<gene>
    <name evidence="4" type="ORF">Lalb_Chr07g0186921</name>
</gene>
<comment type="similarity">
    <text evidence="1">Belongs to the UDP-glycosyltransferase family.</text>
</comment>
<comment type="caution">
    <text evidence="4">The sequence shown here is derived from an EMBL/GenBank/DDBJ whole genome shotgun (WGS) entry which is preliminary data.</text>
</comment>
<dbReference type="GO" id="GO:0080044">
    <property type="term" value="F:quercetin 7-O-glucosyltransferase activity"/>
    <property type="evidence" value="ECO:0007669"/>
    <property type="project" value="TreeGrafter"/>
</dbReference>
<protein>
    <submittedName>
        <fullName evidence="4">Putative crocetin glucosyltransferase</fullName>
    </submittedName>
</protein>
<evidence type="ECO:0000256" key="3">
    <source>
        <dbReference type="SAM" id="Phobius"/>
    </source>
</evidence>
<dbReference type="CDD" id="cd03784">
    <property type="entry name" value="GT1_Gtf-like"/>
    <property type="match status" value="1"/>
</dbReference>
<reference evidence="5" key="1">
    <citation type="journal article" date="2020" name="Nat. Commun.">
        <title>Genome sequence of the cluster root forming white lupin.</title>
        <authorList>
            <person name="Hufnagel B."/>
            <person name="Marques A."/>
            <person name="Soriano A."/>
            <person name="Marques L."/>
            <person name="Divol F."/>
            <person name="Doumas P."/>
            <person name="Sallet E."/>
            <person name="Mancinotti D."/>
            <person name="Carrere S."/>
            <person name="Marande W."/>
            <person name="Arribat S."/>
            <person name="Keller J."/>
            <person name="Huneau C."/>
            <person name="Blein T."/>
            <person name="Aime D."/>
            <person name="Laguerre M."/>
            <person name="Taylor J."/>
            <person name="Schubert V."/>
            <person name="Nelson M."/>
            <person name="Geu-Flores F."/>
            <person name="Crespi M."/>
            <person name="Gallardo-Guerrero K."/>
            <person name="Delaux P.-M."/>
            <person name="Salse J."/>
            <person name="Berges H."/>
            <person name="Guyot R."/>
            <person name="Gouzy J."/>
            <person name="Peret B."/>
        </authorList>
    </citation>
    <scope>NUCLEOTIDE SEQUENCE [LARGE SCALE GENOMIC DNA]</scope>
    <source>
        <strain evidence="5">cv. Amiga</strain>
    </source>
</reference>
<keyword evidence="2 4" id="KW-0808">Transferase</keyword>
<dbReference type="FunFam" id="3.40.50.2000:FF:000019">
    <property type="entry name" value="Glycosyltransferase"/>
    <property type="match status" value="1"/>
</dbReference>
<evidence type="ECO:0000256" key="2">
    <source>
        <dbReference type="ARBA" id="ARBA00022679"/>
    </source>
</evidence>
<dbReference type="AlphaFoldDB" id="A0A6A4Q945"/>
<dbReference type="PANTHER" id="PTHR11926:SF870">
    <property type="entry name" value="UDP-GLYCOSYLTRANSFERASE 75B1"/>
    <property type="match status" value="1"/>
</dbReference>
<dbReference type="EMBL" id="WOCE01000007">
    <property type="protein sequence ID" value="KAE9610468.1"/>
    <property type="molecule type" value="Genomic_DNA"/>
</dbReference>
<name>A0A6A4Q945_LUPAL</name>
<sequence>MLSEGSFHNQRQFPFSTQKRLAPSFATHFITMIHHFLLIAYPAQGHINPALQFAKRLIHLGAHVTFSTTLHLHRRISNKLTIPGLNYVPFSDGYDNGFKAKHESDFALYQSELKLRGSEFLSNILLSNAKHGGHTFTCLVYTLTISWVAEVGRGFHLPSALLWVQPATVFDIFYHQFHGYSDYLYEKTKDKESSSLCSIELPGLALLLAPNDLPSFLVASSSSSNLSSVFLPVFEEHFRVLDNDTNPIVLVNTFEALESEALRAVDKLNVISIGPLIPFDTSYGGDIYQSSADYIEWLDSKPELSVVYVSFGSLFVLSKIQMEELARALLDCGHPFLWVIREKDKKGEEEKEEDEELSCIEELEKSGKIVKWCSQVEVLLHPSLGCFLTHCGWNSTMECLVSGVPVVAFPQKIDQKTNAKLIEDQWKIGVRVDHVVNDEEIVKGEEIKKCLDIVMGNGEKGVELRKNAKKWKGLAKEAVNEGGSSHKNLMSFLDDIVG</sequence>
<dbReference type="Gene3D" id="3.40.50.2000">
    <property type="entry name" value="Glycogen Phosphorylase B"/>
    <property type="match status" value="2"/>
</dbReference>
<dbReference type="OrthoDB" id="5835829at2759"/>
<dbReference type="GO" id="GO:0080043">
    <property type="term" value="F:quercetin 3-O-glucosyltransferase activity"/>
    <property type="evidence" value="ECO:0007669"/>
    <property type="project" value="TreeGrafter"/>
</dbReference>
<evidence type="ECO:0000256" key="1">
    <source>
        <dbReference type="ARBA" id="ARBA00009995"/>
    </source>
</evidence>
<evidence type="ECO:0000313" key="5">
    <source>
        <dbReference type="Proteomes" id="UP000447434"/>
    </source>
</evidence>
<keyword evidence="3" id="KW-0812">Transmembrane</keyword>
<dbReference type="Pfam" id="PF00201">
    <property type="entry name" value="UDPGT"/>
    <property type="match status" value="1"/>
</dbReference>
<dbReference type="PANTHER" id="PTHR11926">
    <property type="entry name" value="GLUCOSYL/GLUCURONOSYL TRANSFERASES"/>
    <property type="match status" value="1"/>
</dbReference>
<dbReference type="SUPFAM" id="SSF53756">
    <property type="entry name" value="UDP-Glycosyltransferase/glycogen phosphorylase"/>
    <property type="match status" value="1"/>
</dbReference>
<feature type="transmembrane region" description="Helical" evidence="3">
    <location>
        <begin position="21"/>
        <end position="41"/>
    </location>
</feature>